<keyword evidence="1" id="KW-1133">Transmembrane helix</keyword>
<sequence>MRKFSNFDAQILLGNNLFLRKVLILIFFLYLISKLRLNKVAHIEIDGRATHVLRKRMTYNLSILLGFLLFTLSVVLTVKLGKV</sequence>
<dbReference type="Proteomes" id="UP000007435">
    <property type="component" value="Chromosome"/>
</dbReference>
<evidence type="ECO:0000313" key="3">
    <source>
        <dbReference type="Proteomes" id="UP000007435"/>
    </source>
</evidence>
<name>E4RZU7_LEAB4</name>
<feature type="transmembrane region" description="Helical" evidence="1">
    <location>
        <begin position="58"/>
        <end position="78"/>
    </location>
</feature>
<gene>
    <name evidence="2" type="ordered locus">Lbys_3591</name>
</gene>
<feature type="transmembrane region" description="Helical" evidence="1">
    <location>
        <begin position="17"/>
        <end position="37"/>
    </location>
</feature>
<keyword evidence="3" id="KW-1185">Reference proteome</keyword>
<keyword evidence="1" id="KW-0812">Transmembrane</keyword>
<dbReference type="KEGG" id="lby:Lbys_3591"/>
<reference key="1">
    <citation type="submission" date="2010-11" db="EMBL/GenBank/DDBJ databases">
        <title>The complete genome of Leadbetterella byssophila DSM 17132.</title>
        <authorList>
            <consortium name="US DOE Joint Genome Institute (JGI-PGF)"/>
            <person name="Lucas S."/>
            <person name="Copeland A."/>
            <person name="Lapidus A."/>
            <person name="Glavina del Rio T."/>
            <person name="Dalin E."/>
            <person name="Tice H."/>
            <person name="Bruce D."/>
            <person name="Goodwin L."/>
            <person name="Pitluck S."/>
            <person name="Kyrpides N."/>
            <person name="Mavromatis K."/>
            <person name="Ivanova N."/>
            <person name="Teshima H."/>
            <person name="Brettin T."/>
            <person name="Detter J.C."/>
            <person name="Han C."/>
            <person name="Tapia R."/>
            <person name="Land M."/>
            <person name="Hauser L."/>
            <person name="Markowitz V."/>
            <person name="Cheng J.-F."/>
            <person name="Hugenholtz P."/>
            <person name="Woyke T."/>
            <person name="Wu D."/>
            <person name="Tindall B."/>
            <person name="Pomrenke H.G."/>
            <person name="Brambilla E."/>
            <person name="Klenk H.-P."/>
            <person name="Eisen J.A."/>
        </authorList>
    </citation>
    <scope>NUCLEOTIDE SEQUENCE [LARGE SCALE GENOMIC DNA]</scope>
    <source>
        <strain>DSM 17132</strain>
    </source>
</reference>
<dbReference type="HOGENOM" id="CLU_2538402_0_0_10"/>
<proteinExistence type="predicted"/>
<dbReference type="EMBL" id="CP002305">
    <property type="protein sequence ID" value="ADQ19239.1"/>
    <property type="molecule type" value="Genomic_DNA"/>
</dbReference>
<evidence type="ECO:0000313" key="2">
    <source>
        <dbReference type="EMBL" id="ADQ19239.1"/>
    </source>
</evidence>
<evidence type="ECO:0000256" key="1">
    <source>
        <dbReference type="SAM" id="Phobius"/>
    </source>
</evidence>
<reference evidence="2 3" key="2">
    <citation type="journal article" date="2011" name="Stand. Genomic Sci.">
        <title>Complete genome sequence of Leadbetterella byssophila type strain (4M15).</title>
        <authorList>
            <person name="Abt B."/>
            <person name="Teshima H."/>
            <person name="Lucas S."/>
            <person name="Lapidus A."/>
            <person name="Del Rio T.G."/>
            <person name="Nolan M."/>
            <person name="Tice H."/>
            <person name="Cheng J.F."/>
            <person name="Pitluck S."/>
            <person name="Liolios K."/>
            <person name="Pagani I."/>
            <person name="Ivanova N."/>
            <person name="Mavromatis K."/>
            <person name="Pati A."/>
            <person name="Tapia R."/>
            <person name="Han C."/>
            <person name="Goodwin L."/>
            <person name="Chen A."/>
            <person name="Palaniappan K."/>
            <person name="Land M."/>
            <person name="Hauser L."/>
            <person name="Chang Y.J."/>
            <person name="Jeffries C.D."/>
            <person name="Rohde M."/>
            <person name="Goker M."/>
            <person name="Tindall B.J."/>
            <person name="Detter J.C."/>
            <person name="Woyke T."/>
            <person name="Bristow J."/>
            <person name="Eisen J.A."/>
            <person name="Markowitz V."/>
            <person name="Hugenholtz P."/>
            <person name="Klenk H.P."/>
            <person name="Kyrpides N.C."/>
        </authorList>
    </citation>
    <scope>NUCLEOTIDE SEQUENCE [LARGE SCALE GENOMIC DNA]</scope>
    <source>
        <strain evidence="3">DSM 17132 / JCM 16389 / KACC 11308 / NBRC 106382 / 4M15</strain>
    </source>
</reference>
<protein>
    <submittedName>
        <fullName evidence="2">Uncharacterized protein</fullName>
    </submittedName>
</protein>
<organism evidence="2 3">
    <name type="scientific">Leadbetterella byssophila (strain DSM 17132 / JCM 16389 / KACC 11308 / NBRC 106382 / 4M15)</name>
    <dbReference type="NCBI Taxonomy" id="649349"/>
    <lineage>
        <taxon>Bacteria</taxon>
        <taxon>Pseudomonadati</taxon>
        <taxon>Bacteroidota</taxon>
        <taxon>Cytophagia</taxon>
        <taxon>Cytophagales</taxon>
        <taxon>Leadbetterellaceae</taxon>
        <taxon>Leadbetterella</taxon>
    </lineage>
</organism>
<dbReference type="AlphaFoldDB" id="E4RZU7"/>
<accession>E4RZU7</accession>
<keyword evidence="1" id="KW-0472">Membrane</keyword>